<evidence type="ECO:0000313" key="3">
    <source>
        <dbReference type="Proteomes" id="UP001328107"/>
    </source>
</evidence>
<dbReference type="CDD" id="cd00121">
    <property type="entry name" value="MATH"/>
    <property type="match status" value="1"/>
</dbReference>
<sequence length="172" mass="19951">CVSRMSPLVNIKKTGMKTKPPDGVIRFDADMVSTLDIVGKFSDEIEVGGIPWMALVYKSEDADAKNYEEKGKSKKQSRKKMEWWMKKKKKKKNEKEKDFLFVSLMCLTNQISKWTIDVDAEFILMKQGSKKHLLEKVSDGMDNECDSLDINILEWKRFIDNQEGFIKDDKVT</sequence>
<feature type="non-terminal residue" evidence="2">
    <location>
        <position position="1"/>
    </location>
</feature>
<dbReference type="EMBL" id="BTRK01000005">
    <property type="protein sequence ID" value="GMR54675.1"/>
    <property type="molecule type" value="Genomic_DNA"/>
</dbReference>
<feature type="non-terminal residue" evidence="2">
    <location>
        <position position="172"/>
    </location>
</feature>
<proteinExistence type="predicted"/>
<keyword evidence="3" id="KW-1185">Reference proteome</keyword>
<evidence type="ECO:0000256" key="1">
    <source>
        <dbReference type="SAM" id="MobiDB-lite"/>
    </source>
</evidence>
<dbReference type="SUPFAM" id="SSF49599">
    <property type="entry name" value="TRAF domain-like"/>
    <property type="match status" value="1"/>
</dbReference>
<name>A0AAN5I850_9BILA</name>
<accession>A0AAN5I850</accession>
<feature type="region of interest" description="Disordered" evidence="1">
    <location>
        <begin position="67"/>
        <end position="92"/>
    </location>
</feature>
<dbReference type="Gene3D" id="2.60.210.10">
    <property type="entry name" value="Apoptosis, Tumor Necrosis Factor Receptor Associated Protein 2, Chain A"/>
    <property type="match status" value="1"/>
</dbReference>
<dbReference type="Proteomes" id="UP001328107">
    <property type="component" value="Unassembled WGS sequence"/>
</dbReference>
<dbReference type="InterPro" id="IPR008974">
    <property type="entry name" value="TRAF-like"/>
</dbReference>
<organism evidence="2 3">
    <name type="scientific">Pristionchus mayeri</name>
    <dbReference type="NCBI Taxonomy" id="1317129"/>
    <lineage>
        <taxon>Eukaryota</taxon>
        <taxon>Metazoa</taxon>
        <taxon>Ecdysozoa</taxon>
        <taxon>Nematoda</taxon>
        <taxon>Chromadorea</taxon>
        <taxon>Rhabditida</taxon>
        <taxon>Rhabditina</taxon>
        <taxon>Diplogasteromorpha</taxon>
        <taxon>Diplogasteroidea</taxon>
        <taxon>Neodiplogasteridae</taxon>
        <taxon>Pristionchus</taxon>
    </lineage>
</organism>
<gene>
    <name evidence="2" type="ORF">PMAYCL1PPCAC_24870</name>
</gene>
<evidence type="ECO:0000313" key="2">
    <source>
        <dbReference type="EMBL" id="GMR54675.1"/>
    </source>
</evidence>
<reference evidence="3" key="1">
    <citation type="submission" date="2022-10" db="EMBL/GenBank/DDBJ databases">
        <title>Genome assembly of Pristionchus species.</title>
        <authorList>
            <person name="Yoshida K."/>
            <person name="Sommer R.J."/>
        </authorList>
    </citation>
    <scope>NUCLEOTIDE SEQUENCE [LARGE SCALE GENOMIC DNA]</scope>
    <source>
        <strain evidence="3">RS5460</strain>
    </source>
</reference>
<dbReference type="AlphaFoldDB" id="A0AAN5I850"/>
<dbReference type="InterPro" id="IPR002083">
    <property type="entry name" value="MATH/TRAF_dom"/>
</dbReference>
<comment type="caution">
    <text evidence="2">The sequence shown here is derived from an EMBL/GenBank/DDBJ whole genome shotgun (WGS) entry which is preliminary data.</text>
</comment>
<protein>
    <submittedName>
        <fullName evidence="2">Uncharacterized protein</fullName>
    </submittedName>
</protein>